<dbReference type="AlphaFoldDB" id="A0A6A1LTG1"/>
<keyword evidence="4" id="KW-0158">Chromosome</keyword>
<evidence type="ECO:0000313" key="10">
    <source>
        <dbReference type="Proteomes" id="UP000761534"/>
    </source>
</evidence>
<organism evidence="9 10">
    <name type="scientific">Trichomonascus ciferrii</name>
    <dbReference type="NCBI Taxonomy" id="44093"/>
    <lineage>
        <taxon>Eukaryota</taxon>
        <taxon>Fungi</taxon>
        <taxon>Dikarya</taxon>
        <taxon>Ascomycota</taxon>
        <taxon>Saccharomycotina</taxon>
        <taxon>Dipodascomycetes</taxon>
        <taxon>Dipodascales</taxon>
        <taxon>Trichomonascaceae</taxon>
        <taxon>Trichomonascus</taxon>
        <taxon>Trichomonascus ciferrii complex</taxon>
    </lineage>
</organism>
<name>A0A6A1LTG1_9ASCO</name>
<comment type="similarity">
    <text evidence="3">Belongs to the CENP-K/MCM22 family.</text>
</comment>
<evidence type="ECO:0000256" key="7">
    <source>
        <dbReference type="ARBA" id="ARBA00023328"/>
    </source>
</evidence>
<dbReference type="VEuPathDB" id="FungiDB:TRICI_006512"/>
<reference evidence="9" key="1">
    <citation type="journal article" date="2019" name="G3 (Bethesda)">
        <title>Genome Assemblies of Two Rare Opportunistic Yeast Pathogens: Diutina rugosa (syn. Candida rugosa) and Trichomonascus ciferrii (syn. Candida ciferrii).</title>
        <authorList>
            <person name="Mixao V."/>
            <person name="Saus E."/>
            <person name="Hansen A.P."/>
            <person name="Lass-Florl C."/>
            <person name="Gabaldon T."/>
        </authorList>
    </citation>
    <scope>NUCLEOTIDE SEQUENCE</scope>
    <source>
        <strain evidence="9">CBS 4856</strain>
    </source>
</reference>
<keyword evidence="10" id="KW-1185">Reference proteome</keyword>
<evidence type="ECO:0000256" key="2">
    <source>
        <dbReference type="ARBA" id="ARBA00004584"/>
    </source>
</evidence>
<dbReference type="GO" id="GO:0000070">
    <property type="term" value="P:mitotic sister chromatid segregation"/>
    <property type="evidence" value="ECO:0007669"/>
    <property type="project" value="TreeGrafter"/>
</dbReference>
<protein>
    <submittedName>
        <fullName evidence="9">Uncharacterized protein</fullName>
    </submittedName>
</protein>
<evidence type="ECO:0000256" key="4">
    <source>
        <dbReference type="ARBA" id="ARBA00022454"/>
    </source>
</evidence>
<evidence type="ECO:0000256" key="5">
    <source>
        <dbReference type="ARBA" id="ARBA00023054"/>
    </source>
</evidence>
<evidence type="ECO:0000256" key="6">
    <source>
        <dbReference type="ARBA" id="ARBA00023242"/>
    </source>
</evidence>
<dbReference type="GO" id="GO:0051382">
    <property type="term" value="P:kinetochore assembly"/>
    <property type="evidence" value="ECO:0007669"/>
    <property type="project" value="InterPro"/>
</dbReference>
<comment type="subcellular location">
    <subcellularLocation>
        <location evidence="2">Chromosome</location>
        <location evidence="2">Centromere</location>
    </subcellularLocation>
    <subcellularLocation>
        <location evidence="1">Nucleus</location>
    </subcellularLocation>
</comment>
<evidence type="ECO:0000256" key="3">
    <source>
        <dbReference type="ARBA" id="ARBA00005795"/>
    </source>
</evidence>
<keyword evidence="6" id="KW-0539">Nucleus</keyword>
<dbReference type="GO" id="GO:0000775">
    <property type="term" value="C:chromosome, centromeric region"/>
    <property type="evidence" value="ECO:0007669"/>
    <property type="project" value="UniProtKB-SubCell"/>
</dbReference>
<proteinExistence type="inferred from homology"/>
<evidence type="ECO:0000313" key="9">
    <source>
        <dbReference type="EMBL" id="KAA8898557.1"/>
    </source>
</evidence>
<dbReference type="PANTHER" id="PTHR14401">
    <property type="entry name" value="CENTROMERE PROTEIN K"/>
    <property type="match status" value="1"/>
</dbReference>
<dbReference type="Proteomes" id="UP000761534">
    <property type="component" value="Unassembled WGS sequence"/>
</dbReference>
<gene>
    <name evidence="9" type="ORF">TRICI_006512</name>
</gene>
<evidence type="ECO:0000256" key="8">
    <source>
        <dbReference type="SAM" id="Coils"/>
    </source>
</evidence>
<comment type="caution">
    <text evidence="9">The sequence shown here is derived from an EMBL/GenBank/DDBJ whole genome shotgun (WGS) entry which is preliminary data.</text>
</comment>
<dbReference type="OrthoDB" id="10667986at2759"/>
<dbReference type="PANTHER" id="PTHR14401:SF6">
    <property type="entry name" value="CENTROMERE PROTEIN K"/>
    <property type="match status" value="1"/>
</dbReference>
<keyword evidence="5 8" id="KW-0175">Coiled coil</keyword>
<sequence>MYNSRIRSCLERVEKDRRDLRRLPKRASDEDSINGSLYSVRLKSELDRLRATSNPSQIDTTKLHCLPYILAVDQLETTNHQSYQLIDILLKQEEELKSKIAKEKSLNGQLSQLNGLLNGRFETIGSLTRSQSPRNILNELEKKKEASEKSNKILLLQLKQLLNNQVLETITTDDDPDLKSLRSELRRTVETLLNEMFEQSSTGYVHIADMDSPIIHFLLSGDLITLHPDDPSYIRLRDFGK</sequence>
<dbReference type="GO" id="GO:0005634">
    <property type="term" value="C:nucleus"/>
    <property type="evidence" value="ECO:0007669"/>
    <property type="project" value="UniProtKB-SubCell"/>
</dbReference>
<accession>A0A6A1LTG1</accession>
<feature type="coiled-coil region" evidence="8">
    <location>
        <begin position="137"/>
        <end position="164"/>
    </location>
</feature>
<dbReference type="InterPro" id="IPR020993">
    <property type="entry name" value="Centromere_CenpK"/>
</dbReference>
<dbReference type="Pfam" id="PF11802">
    <property type="entry name" value="CENP-K"/>
    <property type="match status" value="1"/>
</dbReference>
<dbReference type="EMBL" id="SWFS01000541">
    <property type="protein sequence ID" value="KAA8898557.1"/>
    <property type="molecule type" value="Genomic_DNA"/>
</dbReference>
<evidence type="ECO:0000256" key="1">
    <source>
        <dbReference type="ARBA" id="ARBA00004123"/>
    </source>
</evidence>
<keyword evidence="7" id="KW-0137">Centromere</keyword>